<evidence type="ECO:0000256" key="2">
    <source>
        <dbReference type="ARBA" id="ARBA00007409"/>
    </source>
</evidence>
<evidence type="ECO:0000256" key="17">
    <source>
        <dbReference type="ARBA" id="ARBA00031041"/>
    </source>
</evidence>
<evidence type="ECO:0000256" key="18">
    <source>
        <dbReference type="ARBA" id="ARBA00037847"/>
    </source>
</evidence>
<dbReference type="Proteomes" id="UP000041254">
    <property type="component" value="Unassembled WGS sequence"/>
</dbReference>
<evidence type="ECO:0000256" key="8">
    <source>
        <dbReference type="ARBA" id="ARBA00022692"/>
    </source>
</evidence>
<keyword evidence="5" id="KW-0644">Prostaglandin metabolism</keyword>
<evidence type="ECO:0000256" key="11">
    <source>
        <dbReference type="ARBA" id="ARBA00023098"/>
    </source>
</evidence>
<comment type="catalytic activity">
    <reaction evidence="16">
        <text>prostaglandin H2 = prostaglandin E2</text>
        <dbReference type="Rhea" id="RHEA:12893"/>
        <dbReference type="ChEBI" id="CHEBI:57405"/>
        <dbReference type="ChEBI" id="CHEBI:606564"/>
        <dbReference type="EC" id="5.3.99.3"/>
    </reaction>
    <physiologicalReaction direction="left-to-right" evidence="16">
        <dbReference type="Rhea" id="RHEA:12894"/>
    </physiologicalReaction>
</comment>
<dbReference type="InterPro" id="IPR036282">
    <property type="entry name" value="Glutathione-S-Trfase_C_sf"/>
</dbReference>
<name>A0A0G4G6A2_VITBC</name>
<dbReference type="PROSITE" id="PS00195">
    <property type="entry name" value="GLUTAREDOXIN_1"/>
    <property type="match status" value="1"/>
</dbReference>
<dbReference type="UniPathway" id="UPA00662"/>
<keyword evidence="8" id="KW-0812">Transmembrane</keyword>
<evidence type="ECO:0000256" key="3">
    <source>
        <dbReference type="ARBA" id="ARBA00012203"/>
    </source>
</evidence>
<dbReference type="CDD" id="cd03197">
    <property type="entry name" value="GST_C_mPGES2"/>
    <property type="match status" value="1"/>
</dbReference>
<keyword evidence="7" id="KW-0643">Prostaglandin biosynthesis</keyword>
<keyword evidence="12" id="KW-0472">Membrane</keyword>
<dbReference type="PROSITE" id="PS51354">
    <property type="entry name" value="GLUTAREDOXIN_2"/>
    <property type="match status" value="1"/>
</dbReference>
<comment type="pathway">
    <text evidence="1">Lipid metabolism; prostaglandin biosynthesis.</text>
</comment>
<dbReference type="SFLD" id="SFLDS00019">
    <property type="entry name" value="Glutathione_Transferase_(cytos"/>
    <property type="match status" value="1"/>
</dbReference>
<evidence type="ECO:0000313" key="21">
    <source>
        <dbReference type="EMBL" id="CEM23983.1"/>
    </source>
</evidence>
<dbReference type="Pfam" id="PF13417">
    <property type="entry name" value="GST_N_3"/>
    <property type="match status" value="1"/>
</dbReference>
<keyword evidence="9" id="KW-0276">Fatty acid metabolism</keyword>
<evidence type="ECO:0000313" key="22">
    <source>
        <dbReference type="Proteomes" id="UP000041254"/>
    </source>
</evidence>
<gene>
    <name evidence="21" type="ORF">Vbra_6156</name>
</gene>
<feature type="chain" id="PRO_5005190024" description="Prostaglandin E synthase 2" evidence="19">
    <location>
        <begin position="21"/>
        <end position="293"/>
    </location>
</feature>
<dbReference type="SFLD" id="SFLDG01203">
    <property type="entry name" value="Prostaglandin_E_synthase_like1"/>
    <property type="match status" value="1"/>
</dbReference>
<evidence type="ECO:0000256" key="10">
    <source>
        <dbReference type="ARBA" id="ARBA00022989"/>
    </source>
</evidence>
<evidence type="ECO:0000256" key="19">
    <source>
        <dbReference type="SAM" id="SignalP"/>
    </source>
</evidence>
<keyword evidence="19" id="KW-0732">Signal</keyword>
<keyword evidence="10" id="KW-1133">Transmembrane helix</keyword>
<evidence type="ECO:0000256" key="15">
    <source>
        <dbReference type="ARBA" id="ARBA00023930"/>
    </source>
</evidence>
<keyword evidence="11" id="KW-0443">Lipid metabolism</keyword>
<dbReference type="AlphaFoldDB" id="A0A0G4G6A2"/>
<dbReference type="PROSITE" id="PS50404">
    <property type="entry name" value="GST_NTER"/>
    <property type="match status" value="1"/>
</dbReference>
<evidence type="ECO:0000256" key="12">
    <source>
        <dbReference type="ARBA" id="ARBA00023136"/>
    </source>
</evidence>
<keyword evidence="14" id="KW-0413">Isomerase</keyword>
<evidence type="ECO:0000256" key="7">
    <source>
        <dbReference type="ARBA" id="ARBA00022585"/>
    </source>
</evidence>
<dbReference type="VEuPathDB" id="CryptoDB:Vbra_6156"/>
<dbReference type="GO" id="GO:0001516">
    <property type="term" value="P:prostaglandin biosynthetic process"/>
    <property type="evidence" value="ECO:0007669"/>
    <property type="project" value="UniProtKB-UniPathway"/>
</dbReference>
<dbReference type="OMA" id="DYCLTEG"/>
<dbReference type="InterPro" id="IPR004045">
    <property type="entry name" value="Glutathione_S-Trfase_N"/>
</dbReference>
<dbReference type="GO" id="GO:0050220">
    <property type="term" value="F:prostaglandin-E synthase activity"/>
    <property type="evidence" value="ECO:0007669"/>
    <property type="project" value="UniProtKB-EC"/>
</dbReference>
<evidence type="ECO:0000256" key="13">
    <source>
        <dbReference type="ARBA" id="ARBA00023160"/>
    </source>
</evidence>
<keyword evidence="13" id="KW-0275">Fatty acid biosynthesis</keyword>
<dbReference type="InterPro" id="IPR036249">
    <property type="entry name" value="Thioredoxin-like_sf"/>
</dbReference>
<accession>A0A0G4G6A2</accession>
<dbReference type="EC" id="5.3.99.3" evidence="3"/>
<feature type="domain" description="GST N-terminal" evidence="20">
    <location>
        <begin position="61"/>
        <end position="138"/>
    </location>
</feature>
<comment type="subcellular location">
    <subcellularLocation>
        <location evidence="18">Endomembrane system</location>
        <topology evidence="18">Single-pass membrane protein</topology>
    </subcellularLocation>
</comment>
<dbReference type="InterPro" id="IPR034334">
    <property type="entry name" value="PGES2"/>
</dbReference>
<dbReference type="InterPro" id="IPR034335">
    <property type="entry name" value="PGES2_C"/>
</dbReference>
<evidence type="ECO:0000256" key="14">
    <source>
        <dbReference type="ARBA" id="ARBA00023235"/>
    </source>
</evidence>
<dbReference type="SFLD" id="SFLDG01182">
    <property type="entry name" value="Prostaglandin_E_synthase_like"/>
    <property type="match status" value="1"/>
</dbReference>
<evidence type="ECO:0000259" key="20">
    <source>
        <dbReference type="PROSITE" id="PS50404"/>
    </source>
</evidence>
<dbReference type="Gene3D" id="1.20.1050.10">
    <property type="match status" value="1"/>
</dbReference>
<dbReference type="InterPro" id="IPR040079">
    <property type="entry name" value="Glutathione_S-Trfase"/>
</dbReference>
<evidence type="ECO:0000256" key="16">
    <source>
        <dbReference type="ARBA" id="ARBA00023931"/>
    </source>
</evidence>
<keyword evidence="6" id="KW-0444">Lipid biosynthesis</keyword>
<comment type="catalytic activity">
    <reaction evidence="15">
        <text>prostaglandin H2 = (12S)-hydroxy-(5Z,8E,10E)-heptadecatrienoate + malonaldehyde</text>
        <dbReference type="Rhea" id="RHEA:48644"/>
        <dbReference type="ChEBI" id="CHEBI:57405"/>
        <dbReference type="ChEBI" id="CHEBI:90694"/>
        <dbReference type="ChEBI" id="CHEBI:566274"/>
    </reaction>
    <physiologicalReaction direction="left-to-right" evidence="15">
        <dbReference type="Rhea" id="RHEA:48645"/>
    </physiologicalReaction>
</comment>
<dbReference type="GO" id="GO:0005739">
    <property type="term" value="C:mitochondrion"/>
    <property type="evidence" value="ECO:0007669"/>
    <property type="project" value="TreeGrafter"/>
</dbReference>
<evidence type="ECO:0000256" key="6">
    <source>
        <dbReference type="ARBA" id="ARBA00022516"/>
    </source>
</evidence>
<dbReference type="InterPro" id="IPR011767">
    <property type="entry name" value="GLR_AS"/>
</dbReference>
<dbReference type="STRING" id="1169540.A0A0G4G6A2"/>
<organism evidence="21 22">
    <name type="scientific">Vitrella brassicaformis (strain CCMP3155)</name>
    <dbReference type="NCBI Taxonomy" id="1169540"/>
    <lineage>
        <taxon>Eukaryota</taxon>
        <taxon>Sar</taxon>
        <taxon>Alveolata</taxon>
        <taxon>Colpodellida</taxon>
        <taxon>Vitrellaceae</taxon>
        <taxon>Vitrella</taxon>
    </lineage>
</organism>
<dbReference type="PhylomeDB" id="A0A0G4G6A2"/>
<dbReference type="EMBL" id="CDMY01000574">
    <property type="protein sequence ID" value="CEM23983.1"/>
    <property type="molecule type" value="Genomic_DNA"/>
</dbReference>
<evidence type="ECO:0000256" key="9">
    <source>
        <dbReference type="ARBA" id="ARBA00022832"/>
    </source>
</evidence>
<dbReference type="SUPFAM" id="SSF47616">
    <property type="entry name" value="GST C-terminal domain-like"/>
    <property type="match status" value="1"/>
</dbReference>
<protein>
    <recommendedName>
        <fullName evidence="4">Prostaglandin E synthase 2</fullName>
        <ecNumber evidence="3">5.3.99.3</ecNumber>
    </recommendedName>
    <alternativeName>
        <fullName evidence="17">Microsomal prostaglandin E synthase 2</fullName>
    </alternativeName>
</protein>
<dbReference type="GO" id="GO:0012505">
    <property type="term" value="C:endomembrane system"/>
    <property type="evidence" value="ECO:0007669"/>
    <property type="project" value="UniProtKB-SubCell"/>
</dbReference>
<feature type="signal peptide" evidence="19">
    <location>
        <begin position="1"/>
        <end position="20"/>
    </location>
</feature>
<keyword evidence="22" id="KW-1185">Reference proteome</keyword>
<comment type="similarity">
    <text evidence="2">Belongs to the GST superfamily.</text>
</comment>
<sequence>MKLFLLLLATVLLTVTLVCGYVPSTLPRGLRGSLRPTFTSPSSSYLRPSPLRMMDAAAQLPEVTLYQFQTCPFCSKVRAYLEYNQVPYTKVEVNPSNKKEIAFSDDYKKVPIAMINGEQVNDSAEIISRLQAVLGRTAENAGDPDEVSKYRTWVNEKLAKTLPPNIYRTIPEALTVTGRIADTGNYSPWESFYTRYIGGLAMFAVSKGLKKKMDITDERQALYDAANEFVDAVGDRQYLGGETPSTADIEVYGVLDSIREFDAWRDMMDNSRIKPWYERMDQVMKKTPQPIAA</sequence>
<dbReference type="OrthoDB" id="423541at2759"/>
<dbReference type="SUPFAM" id="SSF52833">
    <property type="entry name" value="Thioredoxin-like"/>
    <property type="match status" value="1"/>
</dbReference>
<dbReference type="InParanoid" id="A0A0G4G6A2"/>
<reference evidence="21 22" key="1">
    <citation type="submission" date="2014-11" db="EMBL/GenBank/DDBJ databases">
        <authorList>
            <person name="Zhu J."/>
            <person name="Qi W."/>
            <person name="Song R."/>
        </authorList>
    </citation>
    <scope>NUCLEOTIDE SEQUENCE [LARGE SCALE GENOMIC DNA]</scope>
</reference>
<dbReference type="Gene3D" id="3.40.30.10">
    <property type="entry name" value="Glutaredoxin"/>
    <property type="match status" value="1"/>
</dbReference>
<dbReference type="PANTHER" id="PTHR12782:SF5">
    <property type="entry name" value="PROSTAGLANDIN E SYNTHASE 2"/>
    <property type="match status" value="1"/>
</dbReference>
<evidence type="ECO:0000256" key="4">
    <source>
        <dbReference type="ARBA" id="ARBA00019474"/>
    </source>
</evidence>
<proteinExistence type="inferred from homology"/>
<dbReference type="PANTHER" id="PTHR12782">
    <property type="entry name" value="MICROSOMAL PROSTAGLANDIN E SYNTHASE-2"/>
    <property type="match status" value="1"/>
</dbReference>
<evidence type="ECO:0000256" key="5">
    <source>
        <dbReference type="ARBA" id="ARBA00022501"/>
    </source>
</evidence>
<evidence type="ECO:0000256" key="1">
    <source>
        <dbReference type="ARBA" id="ARBA00004702"/>
    </source>
</evidence>